<sequence length="992" mass="105054">MDGAPTQAAASFDDQPRSELIEQTIKTENATDSPPLAAGYLVPPPFKSSPTPLPSTETGDAAPMPARALHPKKKGTASMIKKSPKRPRNGGPGKKTKKAQSERAAGGKDEASEDEESDNGPYCLCRGPDDHRWMICCENCEDWFHGECIRMNKEVGENLIEKFICPTCTKGDLTTIYKKTCALGACRKPARLKQSQPSVFCSNEHAQTWWERMVGRLPKGQAKAGVSDQLSQEEFMALLNSDLGGTGEDGTWKLAKTPFSAALPKAIGDEGADDALAHILSDEEKTFLDNAANARLQLAEETLLCRKMLTLVELAQERRRVAIAAGRFGEDMCGYDDRLDTVSARDAFAAYARSPEGEAAFRESKLGDSLGEDDAARGMCERKRCKVHSGWLKMLPLGVKYLVREMANQAAEVAQEEGIVREAAGERWKRKQAEHNWVEVVDSAKKAAASIIFDTTTTAFVAARARPDPFPAIAKRTIAAMSSPRDDVDVPEDLDENEMLAADDAAEEIVADDADDVAMDSDNEDGELELILHNDSIAYFDQPRDSLFAIAQHPVHASLIAVGGSAGPDDDAPGAGWLFDTSAAQSRPVLPPSYASDAAAAAEAPRSTPLRSLVELDGHSDSINALAWTLPRGEVLVSGGLDGRMRAWTADVRPGPAGVTATLLGEAREVDEINWLAPCPSPANPNAVALGASDGSVWVYTMDPSDATNPCQIVQSYFLHTASCTAGAWTSDGQLLATVGEDSSLYVWDVWGLAAAQGLVADNGMTALSLTAEDQRFEVEGGLYSIAIDPKDAFVVAGGAGGAVKVVSLPRLAPATQSQSDQSRARGGRAGAGKSSSADHASAGGQILASLHTQGDSVESLAVSLAPTTPPTTLLAAGSVDGSIVVYDASRRFAVRRHIPGAHDGHSVVRLDFVPASWLLTSCGMDGVVRRWDLRASGSSTAAGPGGDAGLLREWRGHRGDGAGGVLGFVQGQTGERLVTAGDDGLALVFEA</sequence>
<feature type="compositionally biased region" description="Basic residues" evidence="8">
    <location>
        <begin position="82"/>
        <end position="98"/>
    </location>
</feature>
<proteinExistence type="predicted"/>
<dbReference type="PROSITE" id="PS50016">
    <property type="entry name" value="ZF_PHD_2"/>
    <property type="match status" value="1"/>
</dbReference>
<dbReference type="PANTHER" id="PTHR19857">
    <property type="entry name" value="MITOCHONDRIAL DIVISION PROTEIN 1-RELATED"/>
    <property type="match status" value="1"/>
</dbReference>
<dbReference type="SMART" id="SM00249">
    <property type="entry name" value="PHD"/>
    <property type="match status" value="1"/>
</dbReference>
<keyword evidence="5" id="KW-0862">Zinc</keyword>
<dbReference type="Gene3D" id="2.130.10.10">
    <property type="entry name" value="YVTN repeat-like/Quinoprotein amine dehydrogenase"/>
    <property type="match status" value="1"/>
</dbReference>
<dbReference type="SMART" id="SM00320">
    <property type="entry name" value="WD40"/>
    <property type="match status" value="6"/>
</dbReference>
<protein>
    <submittedName>
        <fullName evidence="10">Set1 complex component spp1</fullName>
    </submittedName>
</protein>
<evidence type="ECO:0000256" key="3">
    <source>
        <dbReference type="ARBA" id="ARBA00022737"/>
    </source>
</evidence>
<keyword evidence="11" id="KW-1185">Reference proteome</keyword>
<accession>A0A2K3Q667</accession>
<dbReference type="InterPro" id="IPR019775">
    <property type="entry name" value="WD40_repeat_CS"/>
</dbReference>
<gene>
    <name evidence="10" type="ORF">TCAP_07004</name>
</gene>
<organism evidence="10 11">
    <name type="scientific">Tolypocladium capitatum</name>
    <dbReference type="NCBI Taxonomy" id="45235"/>
    <lineage>
        <taxon>Eukaryota</taxon>
        <taxon>Fungi</taxon>
        <taxon>Dikarya</taxon>
        <taxon>Ascomycota</taxon>
        <taxon>Pezizomycotina</taxon>
        <taxon>Sordariomycetes</taxon>
        <taxon>Hypocreomycetidae</taxon>
        <taxon>Hypocreales</taxon>
        <taxon>Ophiocordycipitaceae</taxon>
        <taxon>Tolypocladium</taxon>
    </lineage>
</organism>
<dbReference type="InterPro" id="IPR051179">
    <property type="entry name" value="WD_repeat_multifunction"/>
</dbReference>
<dbReference type="InterPro" id="IPR011011">
    <property type="entry name" value="Znf_FYVE_PHD"/>
</dbReference>
<feature type="compositionally biased region" description="Basic and acidic residues" evidence="8">
    <location>
        <begin position="99"/>
        <end position="110"/>
    </location>
</feature>
<name>A0A2K3Q667_9HYPO</name>
<feature type="repeat" description="WD" evidence="7">
    <location>
        <begin position="616"/>
        <end position="648"/>
    </location>
</feature>
<dbReference type="GO" id="GO:0008270">
    <property type="term" value="F:zinc ion binding"/>
    <property type="evidence" value="ECO:0007669"/>
    <property type="project" value="UniProtKB-KW"/>
</dbReference>
<dbReference type="InterPro" id="IPR019787">
    <property type="entry name" value="Znf_PHD-finger"/>
</dbReference>
<evidence type="ECO:0000256" key="5">
    <source>
        <dbReference type="ARBA" id="ARBA00022833"/>
    </source>
</evidence>
<feature type="repeat" description="WD" evidence="7">
    <location>
        <begin position="717"/>
        <end position="750"/>
    </location>
</feature>
<keyword evidence="2" id="KW-0479">Metal-binding</keyword>
<evidence type="ECO:0000259" key="9">
    <source>
        <dbReference type="PROSITE" id="PS50016"/>
    </source>
</evidence>
<dbReference type="Gene3D" id="3.30.40.10">
    <property type="entry name" value="Zinc/RING finger domain, C3HC4 (zinc finger)"/>
    <property type="match status" value="1"/>
</dbReference>
<dbReference type="OrthoDB" id="436852at2759"/>
<evidence type="ECO:0000313" key="10">
    <source>
        <dbReference type="EMBL" id="PNY22994.1"/>
    </source>
</evidence>
<dbReference type="InterPro" id="IPR036322">
    <property type="entry name" value="WD40_repeat_dom_sf"/>
</dbReference>
<dbReference type="STRING" id="45235.A0A2K3Q667"/>
<dbReference type="InterPro" id="IPR001965">
    <property type="entry name" value="Znf_PHD"/>
</dbReference>
<evidence type="ECO:0000256" key="1">
    <source>
        <dbReference type="ARBA" id="ARBA00022574"/>
    </source>
</evidence>
<evidence type="ECO:0000256" key="4">
    <source>
        <dbReference type="ARBA" id="ARBA00022771"/>
    </source>
</evidence>
<dbReference type="SUPFAM" id="SSF50969">
    <property type="entry name" value="YVTN repeat-like/Quinoprotein amine dehydrogenase"/>
    <property type="match status" value="1"/>
</dbReference>
<dbReference type="SUPFAM" id="SSF57903">
    <property type="entry name" value="FYVE/PHD zinc finger"/>
    <property type="match status" value="1"/>
</dbReference>
<keyword evidence="4 6" id="KW-0863">Zinc-finger</keyword>
<evidence type="ECO:0000256" key="6">
    <source>
        <dbReference type="PROSITE-ProRule" id="PRU00146"/>
    </source>
</evidence>
<feature type="compositionally biased region" description="Pro residues" evidence="8">
    <location>
        <begin position="42"/>
        <end position="53"/>
    </location>
</feature>
<dbReference type="InterPro" id="IPR019786">
    <property type="entry name" value="Zinc_finger_PHD-type_CS"/>
</dbReference>
<dbReference type="InterPro" id="IPR015943">
    <property type="entry name" value="WD40/YVTN_repeat-like_dom_sf"/>
</dbReference>
<dbReference type="InterPro" id="IPR001680">
    <property type="entry name" value="WD40_rpt"/>
</dbReference>
<dbReference type="EMBL" id="NRSZ01001164">
    <property type="protein sequence ID" value="PNY22994.1"/>
    <property type="molecule type" value="Genomic_DNA"/>
</dbReference>
<evidence type="ECO:0000313" key="11">
    <source>
        <dbReference type="Proteomes" id="UP000236621"/>
    </source>
</evidence>
<dbReference type="SUPFAM" id="SSF50978">
    <property type="entry name" value="WD40 repeat-like"/>
    <property type="match status" value="1"/>
</dbReference>
<dbReference type="Pfam" id="PF00628">
    <property type="entry name" value="PHD"/>
    <property type="match status" value="1"/>
</dbReference>
<dbReference type="PROSITE" id="PS00678">
    <property type="entry name" value="WD_REPEATS_1"/>
    <property type="match status" value="1"/>
</dbReference>
<comment type="caution">
    <text evidence="10">The sequence shown here is derived from an EMBL/GenBank/DDBJ whole genome shotgun (WGS) entry which is preliminary data.</text>
</comment>
<feature type="domain" description="PHD-type" evidence="9">
    <location>
        <begin position="120"/>
        <end position="171"/>
    </location>
</feature>
<evidence type="ECO:0000256" key="2">
    <source>
        <dbReference type="ARBA" id="ARBA00022723"/>
    </source>
</evidence>
<dbReference type="Pfam" id="PF00400">
    <property type="entry name" value="WD40"/>
    <property type="match status" value="2"/>
</dbReference>
<evidence type="ECO:0000256" key="8">
    <source>
        <dbReference type="SAM" id="MobiDB-lite"/>
    </source>
</evidence>
<keyword evidence="1 7" id="KW-0853">WD repeat</keyword>
<dbReference type="AlphaFoldDB" id="A0A2K3Q667"/>
<reference evidence="10 11" key="1">
    <citation type="submission" date="2017-08" db="EMBL/GenBank/DDBJ databases">
        <title>Harnessing the power of phylogenomics to disentangle the directionality and signatures of interkingdom host jumping in the parasitic fungal genus Tolypocladium.</title>
        <authorList>
            <person name="Quandt C.A."/>
            <person name="Patterson W."/>
            <person name="Spatafora J.W."/>
        </authorList>
    </citation>
    <scope>NUCLEOTIDE SEQUENCE [LARGE SCALE GENOMIC DNA]</scope>
    <source>
        <strain evidence="10 11">CBS 113982</strain>
    </source>
</reference>
<evidence type="ECO:0000256" key="7">
    <source>
        <dbReference type="PROSITE-ProRule" id="PRU00221"/>
    </source>
</evidence>
<dbReference type="CDD" id="cd15552">
    <property type="entry name" value="PHD_PHF3_like"/>
    <property type="match status" value="1"/>
</dbReference>
<dbReference type="PROSITE" id="PS50294">
    <property type="entry name" value="WD_REPEATS_REGION"/>
    <property type="match status" value="2"/>
</dbReference>
<dbReference type="InterPro" id="IPR011044">
    <property type="entry name" value="Quino_amine_DH_bsu"/>
</dbReference>
<dbReference type="InterPro" id="IPR013083">
    <property type="entry name" value="Znf_RING/FYVE/PHD"/>
</dbReference>
<dbReference type="Proteomes" id="UP000236621">
    <property type="component" value="Unassembled WGS sequence"/>
</dbReference>
<dbReference type="PROSITE" id="PS01359">
    <property type="entry name" value="ZF_PHD_1"/>
    <property type="match status" value="1"/>
</dbReference>
<keyword evidence="3" id="KW-0677">Repeat</keyword>
<dbReference type="PANTHER" id="PTHR19857:SF8">
    <property type="entry name" value="ANGIO-ASSOCIATED MIGRATORY CELL PROTEIN"/>
    <property type="match status" value="1"/>
</dbReference>
<feature type="region of interest" description="Disordered" evidence="8">
    <location>
        <begin position="1"/>
        <end position="121"/>
    </location>
</feature>
<feature type="region of interest" description="Disordered" evidence="8">
    <location>
        <begin position="815"/>
        <end position="840"/>
    </location>
</feature>
<dbReference type="PROSITE" id="PS50082">
    <property type="entry name" value="WD_REPEATS_2"/>
    <property type="match status" value="2"/>
</dbReference>